<reference evidence="1" key="1">
    <citation type="submission" date="2021-09" db="EMBL/GenBank/DDBJ databases">
        <title>Comparative genomics of Edwardsiella genus reveals species-based diversity.</title>
        <authorList>
            <person name="Tekedar H.C."/>
            <person name="Kumru S."/>
            <person name="Waldbieser G.C."/>
            <person name="Reichley S.R."/>
            <person name="Lawrence M.L."/>
            <person name="Griffin M.J."/>
        </authorList>
    </citation>
    <scope>NUCLEOTIDE SEQUENCE</scope>
    <source>
        <strain evidence="1">ATCC 15947</strain>
    </source>
</reference>
<accession>A0AC61TEB4</accession>
<gene>
    <name evidence="1" type="ORF">DCL27_10110</name>
</gene>
<proteinExistence type="predicted"/>
<name>A0AC61TEB4_EDWTA</name>
<keyword evidence="2" id="KW-1185">Reference proteome</keyword>
<protein>
    <submittedName>
        <fullName evidence="1">DUF262 domain-containing protein</fullName>
    </submittedName>
</protein>
<organism evidence="1 2">
    <name type="scientific">Edwardsiella tarda ATCC 15947 = NBRC 105688</name>
    <dbReference type="NCBI Taxonomy" id="667121"/>
    <lineage>
        <taxon>Bacteria</taxon>
        <taxon>Pseudomonadati</taxon>
        <taxon>Pseudomonadota</taxon>
        <taxon>Gammaproteobacteria</taxon>
        <taxon>Enterobacterales</taxon>
        <taxon>Hafniaceae</taxon>
        <taxon>Edwardsiella</taxon>
    </lineage>
</organism>
<dbReference type="Proteomes" id="UP000245918">
    <property type="component" value="Chromosome"/>
</dbReference>
<dbReference type="EMBL" id="CP084506">
    <property type="protein sequence ID" value="UCP99050.1"/>
    <property type="molecule type" value="Genomic_DNA"/>
</dbReference>
<evidence type="ECO:0000313" key="1">
    <source>
        <dbReference type="EMBL" id="UCP99050.1"/>
    </source>
</evidence>
<sequence length="371" mass="43023">MSVNDAKKLADKLFPVFDDDDVSIVDIPPEQRRLHTETYDFSISTLVDYLKSGAVFIPDFQRKYVWNRGQASRLIESLIIQCPIPVIYLNQEKDESLSVIDGNQRLTSIKLFIEDGFELQGLTAYPELEGNLFSSLDARFRRHILNRTLRCITILKETHPQIKIDVFERINTGAVQLNPQEVRHGVYHGPLFTMIDEVSEEKVWKELTGIKNDTRMKNNELILRAFALSFSATPYRKPLKKFLNTFSSENQYIEPNLALEWRSRFLRALNCINKLFGKKAFRVLNENLEPQVKNFNSALFDALIVGFMTSRFNQNLVNELNGIALNDFLINFQRIISEERFNESITSGTSATQLVHYRISTMKAFIERYFD</sequence>
<evidence type="ECO:0000313" key="2">
    <source>
        <dbReference type="Proteomes" id="UP000245918"/>
    </source>
</evidence>